<organism evidence="2 3">
    <name type="scientific">Romanomermis culicivorax</name>
    <name type="common">Nematode worm</name>
    <dbReference type="NCBI Taxonomy" id="13658"/>
    <lineage>
        <taxon>Eukaryota</taxon>
        <taxon>Metazoa</taxon>
        <taxon>Ecdysozoa</taxon>
        <taxon>Nematoda</taxon>
        <taxon>Enoplea</taxon>
        <taxon>Dorylaimia</taxon>
        <taxon>Mermithida</taxon>
        <taxon>Mermithoidea</taxon>
        <taxon>Mermithidae</taxon>
        <taxon>Romanomermis</taxon>
    </lineage>
</organism>
<proteinExistence type="predicted"/>
<accession>A0A915K0V0</accession>
<feature type="region of interest" description="Disordered" evidence="1">
    <location>
        <begin position="1"/>
        <end position="29"/>
    </location>
</feature>
<feature type="compositionally biased region" description="Polar residues" evidence="1">
    <location>
        <begin position="1"/>
        <end position="10"/>
    </location>
</feature>
<sequence length="59" mass="6768">MHGNLHSHTTAVYDDDGLRKEKPKEKPASAVEAKFTLLAPNFKRYLFKQEQINTGWPIV</sequence>
<keyword evidence="2" id="KW-1185">Reference proteome</keyword>
<evidence type="ECO:0000256" key="1">
    <source>
        <dbReference type="SAM" id="MobiDB-lite"/>
    </source>
</evidence>
<evidence type="ECO:0000313" key="3">
    <source>
        <dbReference type="WBParaSite" id="nRc.2.0.1.t32307-RA"/>
    </source>
</evidence>
<dbReference type="WBParaSite" id="nRc.2.0.1.t32307-RA">
    <property type="protein sequence ID" value="nRc.2.0.1.t32307-RA"/>
    <property type="gene ID" value="nRc.2.0.1.g32307"/>
</dbReference>
<reference evidence="3" key="1">
    <citation type="submission" date="2022-11" db="UniProtKB">
        <authorList>
            <consortium name="WormBaseParasite"/>
        </authorList>
    </citation>
    <scope>IDENTIFICATION</scope>
</reference>
<name>A0A915K0V0_ROMCU</name>
<feature type="compositionally biased region" description="Basic and acidic residues" evidence="1">
    <location>
        <begin position="16"/>
        <end position="27"/>
    </location>
</feature>
<dbReference type="AlphaFoldDB" id="A0A915K0V0"/>
<dbReference type="Proteomes" id="UP000887565">
    <property type="component" value="Unplaced"/>
</dbReference>
<protein>
    <submittedName>
        <fullName evidence="3">Uncharacterized protein</fullName>
    </submittedName>
</protein>
<evidence type="ECO:0000313" key="2">
    <source>
        <dbReference type="Proteomes" id="UP000887565"/>
    </source>
</evidence>